<dbReference type="PANTHER" id="PTHR33104:SF2">
    <property type="entry name" value="CXC3 LIKE CYSTEINE CLUSTER DOMAIN-CONTAINING PROTEIN"/>
    <property type="match status" value="1"/>
</dbReference>
<name>A0ABU7BQS9_9TELE</name>
<evidence type="ECO:0000313" key="2">
    <source>
        <dbReference type="Proteomes" id="UP001345963"/>
    </source>
</evidence>
<dbReference type="InterPro" id="IPR040521">
    <property type="entry name" value="KDZ"/>
</dbReference>
<accession>A0ABU7BQS9</accession>
<dbReference type="Proteomes" id="UP001345963">
    <property type="component" value="Unassembled WGS sequence"/>
</dbReference>
<proteinExistence type="predicted"/>
<evidence type="ECO:0000313" key="1">
    <source>
        <dbReference type="EMBL" id="MED6252316.1"/>
    </source>
</evidence>
<organism evidence="1 2">
    <name type="scientific">Ataeniobius toweri</name>
    <dbReference type="NCBI Taxonomy" id="208326"/>
    <lineage>
        <taxon>Eukaryota</taxon>
        <taxon>Metazoa</taxon>
        <taxon>Chordata</taxon>
        <taxon>Craniata</taxon>
        <taxon>Vertebrata</taxon>
        <taxon>Euteleostomi</taxon>
        <taxon>Actinopterygii</taxon>
        <taxon>Neopterygii</taxon>
        <taxon>Teleostei</taxon>
        <taxon>Neoteleostei</taxon>
        <taxon>Acanthomorphata</taxon>
        <taxon>Ovalentaria</taxon>
        <taxon>Atherinomorphae</taxon>
        <taxon>Cyprinodontiformes</taxon>
        <taxon>Goodeidae</taxon>
        <taxon>Ataeniobius</taxon>
    </lineage>
</organism>
<dbReference type="Pfam" id="PF18758">
    <property type="entry name" value="KDZ"/>
    <property type="match status" value="1"/>
</dbReference>
<keyword evidence="2" id="KW-1185">Reference proteome</keyword>
<sequence>MLAVSMDGNRKHYRFKNAARSEEQGIFEDIFIARDEDMGRFVDYVHKTTRHVSGRGVCGGEWSAARETSHRSSSKLDEEGLELAAKAHDFKCEVKWSGVYQDGAGLTLGEEVEQCNAFLSRIAVTTKHMSKAGRTDMLTLMAMRWNQLKLDNLATSLTRRYQKTTKALQTQLQNLESLRIEFSVSDSQLGDWVSDVKEWTEAATTSTTDAYSLVGQIEVLVASIKRRSQRLYKDTDGNKARAKIRRKIREEKGILTLAVEKYNRMVPDTEILCLEEILSGDPVWPWQQPHSDSVCLTIKRRAFDGIMAVRRLEEEKRILVREMDHHWKSLLAYEDTLKKLSYLFSSGSFKSLSCPLTDECLKGLQSIILRERKQVKQVKLQARERYLDALSGA</sequence>
<protein>
    <submittedName>
        <fullName evidence="1">Uncharacterized protein</fullName>
    </submittedName>
</protein>
<dbReference type="EMBL" id="JAHUTI010061267">
    <property type="protein sequence ID" value="MED6252316.1"/>
    <property type="molecule type" value="Genomic_DNA"/>
</dbReference>
<comment type="caution">
    <text evidence="1">The sequence shown here is derived from an EMBL/GenBank/DDBJ whole genome shotgun (WGS) entry which is preliminary data.</text>
</comment>
<gene>
    <name evidence="1" type="ORF">ATANTOWER_010094</name>
</gene>
<reference evidence="1 2" key="1">
    <citation type="submission" date="2021-07" db="EMBL/GenBank/DDBJ databases">
        <authorList>
            <person name="Palmer J.M."/>
        </authorList>
    </citation>
    <scope>NUCLEOTIDE SEQUENCE [LARGE SCALE GENOMIC DNA]</scope>
    <source>
        <strain evidence="1 2">AT_MEX2019</strain>
        <tissue evidence="1">Muscle</tissue>
    </source>
</reference>
<dbReference type="PANTHER" id="PTHR33104">
    <property type="entry name" value="SI:DKEY-29D5.2"/>
    <property type="match status" value="1"/>
</dbReference>